<feature type="compositionally biased region" description="Low complexity" evidence="1">
    <location>
        <begin position="139"/>
        <end position="149"/>
    </location>
</feature>
<dbReference type="Pfam" id="PF08457">
    <property type="entry name" value="Sfi1"/>
    <property type="match status" value="1"/>
</dbReference>
<feature type="region of interest" description="Disordered" evidence="1">
    <location>
        <begin position="122"/>
        <end position="207"/>
    </location>
</feature>
<dbReference type="Proteomes" id="UP001153365">
    <property type="component" value="Unassembled WGS sequence"/>
</dbReference>
<evidence type="ECO:0000313" key="4">
    <source>
        <dbReference type="Proteomes" id="UP001153365"/>
    </source>
</evidence>
<feature type="compositionally biased region" description="Basic residues" evidence="1">
    <location>
        <begin position="157"/>
        <end position="166"/>
    </location>
</feature>
<dbReference type="EMBL" id="CALTRL010005715">
    <property type="protein sequence ID" value="CAH7685237.1"/>
    <property type="molecule type" value="Genomic_DNA"/>
</dbReference>
<feature type="domain" description="Sfi1 spindle body" evidence="2">
    <location>
        <begin position="414"/>
        <end position="628"/>
    </location>
</feature>
<feature type="compositionally biased region" description="Polar residues" evidence="1">
    <location>
        <begin position="175"/>
        <end position="207"/>
    </location>
</feature>
<reference evidence="3" key="1">
    <citation type="submission" date="2022-06" db="EMBL/GenBank/DDBJ databases">
        <authorList>
            <consortium name="SYNGENTA / RWTH Aachen University"/>
        </authorList>
    </citation>
    <scope>NUCLEOTIDE SEQUENCE</scope>
</reference>
<name>A0AAV0BG82_PHAPC</name>
<dbReference type="InterPro" id="IPR013665">
    <property type="entry name" value="Sfi1_dom"/>
</dbReference>
<keyword evidence="4" id="KW-1185">Reference proteome</keyword>
<evidence type="ECO:0000256" key="1">
    <source>
        <dbReference type="SAM" id="MobiDB-lite"/>
    </source>
</evidence>
<proteinExistence type="predicted"/>
<gene>
    <name evidence="3" type="ORF">PPACK8108_LOCUS19724</name>
</gene>
<feature type="region of interest" description="Disordered" evidence="1">
    <location>
        <begin position="1"/>
        <end position="36"/>
    </location>
</feature>
<sequence>MAFTYSVDSSDTGSSNSLTNNNKNNNRSSTSTTSTNAPHVSFQILSTTEAHILNQIISRAPTGSSLFNSLLAPYHAVLQENQIEPRLDDRYYSLLLKLSLVEGSDWHQRWSKVCHSQHLSLDGSTTPSGNNNLILPEPSDCSSGDSSSTGGEGSKTIRPRSIHHPHPFSPPLTPDQRNSRANSRILNSQALNPIQSTPNRRRVLQSSPSKFGLDGLSNLKGKRIADESEVLEELGSRFIDPFDALADRFRREFLLRSRFLVWRGLLRLLSESARRAKAREEWSIESKIWSRWRSKFGKRQRLIKMVEGVARTRLKTSMIKRWKEAAVESRKLRWKNQLRLTSNQFKQNRHQTIILDFFLNWKLKTLLSIKIRNQDDLIKHTTLSRWMMLNSRIARSNELAIKYFDEIKCNNERLRILNEWRFKVDLNGRLRNFSFKVENKLMFLGLKRWNYLVSMERLSLKFWVKSKQREVWRVWRRGIKRFKKLHKRANRVISIRDENLASRILYFWIINERGQLLGRIILTRLLRLMISRWMTKLDRVRFYLDAGQQVFRKKLIRREQLKILRRWKNLTIKYQRNLVNQADDRYLISSKAIHFNQWMISFERMRVLSIKAKSHRNFLDLNSRFQSWFVKFRRIRIMKLIKNRKEREIKRGFLEWNFITKRKIKEDSVIFEFNKKLQSNKVLISLRIWRRRLIHLKGLRKKSESQFYDKILK</sequence>
<evidence type="ECO:0000313" key="3">
    <source>
        <dbReference type="EMBL" id="CAH7685237.1"/>
    </source>
</evidence>
<organism evidence="3 4">
    <name type="scientific">Phakopsora pachyrhizi</name>
    <name type="common">Asian soybean rust disease fungus</name>
    <dbReference type="NCBI Taxonomy" id="170000"/>
    <lineage>
        <taxon>Eukaryota</taxon>
        <taxon>Fungi</taxon>
        <taxon>Dikarya</taxon>
        <taxon>Basidiomycota</taxon>
        <taxon>Pucciniomycotina</taxon>
        <taxon>Pucciniomycetes</taxon>
        <taxon>Pucciniales</taxon>
        <taxon>Phakopsoraceae</taxon>
        <taxon>Phakopsora</taxon>
    </lineage>
</organism>
<protein>
    <submittedName>
        <fullName evidence="3">Expressed protein</fullName>
    </submittedName>
</protein>
<feature type="compositionally biased region" description="Polar residues" evidence="1">
    <location>
        <begin position="122"/>
        <end position="133"/>
    </location>
</feature>
<feature type="compositionally biased region" description="Low complexity" evidence="1">
    <location>
        <begin position="9"/>
        <end position="36"/>
    </location>
</feature>
<dbReference type="AlphaFoldDB" id="A0AAV0BG82"/>
<accession>A0AAV0BG82</accession>
<comment type="caution">
    <text evidence="3">The sequence shown here is derived from an EMBL/GenBank/DDBJ whole genome shotgun (WGS) entry which is preliminary data.</text>
</comment>
<evidence type="ECO:0000259" key="2">
    <source>
        <dbReference type="Pfam" id="PF08457"/>
    </source>
</evidence>